<evidence type="ECO:0000313" key="1">
    <source>
        <dbReference type="EMBL" id="ACR13027.1"/>
    </source>
</evidence>
<gene>
    <name evidence="1" type="ordered locus">TERTU_1218</name>
</gene>
<dbReference type="HOGENOM" id="CLU_3318336_0_0_6"/>
<keyword evidence="2" id="KW-1185">Reference proteome</keyword>
<dbReference type="AlphaFoldDB" id="C5BRR3"/>
<reference evidence="1 2" key="1">
    <citation type="journal article" date="2009" name="PLoS ONE">
        <title>The complete genome of Teredinibacter turnerae T7901: an intracellular endosymbiont of marine wood-boring bivalves (shipworms).</title>
        <authorList>
            <person name="Yang J.C."/>
            <person name="Madupu R."/>
            <person name="Durkin A.S."/>
            <person name="Ekborg N.A."/>
            <person name="Pedamallu C.S."/>
            <person name="Hostetler J.B."/>
            <person name="Radune D."/>
            <person name="Toms B.S."/>
            <person name="Henrissat B."/>
            <person name="Coutinho P.M."/>
            <person name="Schwarz S."/>
            <person name="Field L."/>
            <person name="Trindade-Silva A.E."/>
            <person name="Soares C.A.G."/>
            <person name="Elshahawi S."/>
            <person name="Hanora A."/>
            <person name="Schmidt E.W."/>
            <person name="Haygood M.G."/>
            <person name="Posfai J."/>
            <person name="Benner J."/>
            <person name="Madinger C."/>
            <person name="Nove J."/>
            <person name="Anton B."/>
            <person name="Chaudhary K."/>
            <person name="Foster J."/>
            <person name="Holman A."/>
            <person name="Kumar S."/>
            <person name="Lessard P.A."/>
            <person name="Luyten Y.A."/>
            <person name="Slatko B."/>
            <person name="Wood N."/>
            <person name="Wu B."/>
            <person name="Teplitski M."/>
            <person name="Mougous J.D."/>
            <person name="Ward N."/>
            <person name="Eisen J.A."/>
            <person name="Badger J.H."/>
            <person name="Distel D.L."/>
        </authorList>
    </citation>
    <scope>NUCLEOTIDE SEQUENCE [LARGE SCALE GENOMIC DNA]</scope>
    <source>
        <strain evidence="2">ATCC 39867 / T7901</strain>
    </source>
</reference>
<dbReference type="EMBL" id="CP001614">
    <property type="protein sequence ID" value="ACR13027.1"/>
    <property type="molecule type" value="Genomic_DNA"/>
</dbReference>
<dbReference type="Proteomes" id="UP000009080">
    <property type="component" value="Chromosome"/>
</dbReference>
<accession>C5BRR3</accession>
<organism evidence="1 2">
    <name type="scientific">Teredinibacter turnerae (strain ATCC 39867 / T7901)</name>
    <dbReference type="NCBI Taxonomy" id="377629"/>
    <lineage>
        <taxon>Bacteria</taxon>
        <taxon>Pseudomonadati</taxon>
        <taxon>Pseudomonadota</taxon>
        <taxon>Gammaproteobacteria</taxon>
        <taxon>Cellvibrionales</taxon>
        <taxon>Cellvibrionaceae</taxon>
        <taxon>Teredinibacter</taxon>
    </lineage>
</organism>
<proteinExistence type="predicted"/>
<protein>
    <submittedName>
        <fullName evidence="1">Uncharacterized protein</fullName>
    </submittedName>
</protein>
<evidence type="ECO:0000313" key="2">
    <source>
        <dbReference type="Proteomes" id="UP000009080"/>
    </source>
</evidence>
<name>C5BRR3_TERTT</name>
<dbReference type="eggNOG" id="ENOG503191F">
    <property type="taxonomic scope" value="Bacteria"/>
</dbReference>
<sequence length="39" mass="3918">MCCAQIIAKVSGVVADVTGTAHHIGGSSAKLIRGYAHGH</sequence>
<dbReference type="KEGG" id="ttu:TERTU_1218"/>